<sequence length="147" mass="15834">MDVELEVVVLPVSDVDRAKQFYEGLGWREDADIVGGADFRIVQLTPPGSSCSISFGTGVTTMAPGSLQGLLLVTKDIEATRAEYVERGAPVSEVFHGPAGRFHPEDPSVRLPGPDPEGRSYQSHAVFSDPDGNGWVLQQITTRLPGR</sequence>
<dbReference type="OrthoDB" id="485032at2"/>
<name>A0A1G9NKU0_9ACTN</name>
<dbReference type="PROSITE" id="PS51819">
    <property type="entry name" value="VOC"/>
    <property type="match status" value="1"/>
</dbReference>
<dbReference type="RefSeq" id="WP_091214760.1">
    <property type="nucleotide sequence ID" value="NZ_FNHE01000002.1"/>
</dbReference>
<dbReference type="SUPFAM" id="SSF54593">
    <property type="entry name" value="Glyoxalase/Bleomycin resistance protein/Dihydroxybiphenyl dioxygenase"/>
    <property type="match status" value="1"/>
</dbReference>
<protein>
    <submittedName>
        <fullName evidence="3">Glyoxalase-like domain-containing protein</fullName>
    </submittedName>
</protein>
<accession>A0A1G9NKU0</accession>
<feature type="region of interest" description="Disordered" evidence="1">
    <location>
        <begin position="95"/>
        <end position="132"/>
    </location>
</feature>
<evidence type="ECO:0000256" key="1">
    <source>
        <dbReference type="SAM" id="MobiDB-lite"/>
    </source>
</evidence>
<dbReference type="STRING" id="1137991.SAMN05660642_01074"/>
<gene>
    <name evidence="3" type="ORF">SAMN05660642_01074</name>
</gene>
<organism evidence="3 4">
    <name type="scientific">Geodermatophilus siccatus</name>
    <dbReference type="NCBI Taxonomy" id="1137991"/>
    <lineage>
        <taxon>Bacteria</taxon>
        <taxon>Bacillati</taxon>
        <taxon>Actinomycetota</taxon>
        <taxon>Actinomycetes</taxon>
        <taxon>Geodermatophilales</taxon>
        <taxon>Geodermatophilaceae</taxon>
        <taxon>Geodermatophilus</taxon>
    </lineage>
</organism>
<dbReference type="InterPro" id="IPR004360">
    <property type="entry name" value="Glyas_Fos-R_dOase_dom"/>
</dbReference>
<reference evidence="4" key="1">
    <citation type="submission" date="2016-10" db="EMBL/GenBank/DDBJ databases">
        <authorList>
            <person name="Varghese N."/>
            <person name="Submissions S."/>
        </authorList>
    </citation>
    <scope>NUCLEOTIDE SEQUENCE [LARGE SCALE GENOMIC DNA]</scope>
    <source>
        <strain evidence="4">DSM 45419</strain>
    </source>
</reference>
<dbReference type="Pfam" id="PF00903">
    <property type="entry name" value="Glyoxalase"/>
    <property type="match status" value="1"/>
</dbReference>
<dbReference type="Proteomes" id="UP000198680">
    <property type="component" value="Unassembled WGS sequence"/>
</dbReference>
<evidence type="ECO:0000313" key="3">
    <source>
        <dbReference type="EMBL" id="SDL86974.1"/>
    </source>
</evidence>
<feature type="domain" description="VOC" evidence="2">
    <location>
        <begin position="4"/>
        <end position="140"/>
    </location>
</feature>
<proteinExistence type="predicted"/>
<dbReference type="InterPro" id="IPR037523">
    <property type="entry name" value="VOC_core"/>
</dbReference>
<keyword evidence="4" id="KW-1185">Reference proteome</keyword>
<dbReference type="AlphaFoldDB" id="A0A1G9NKU0"/>
<evidence type="ECO:0000259" key="2">
    <source>
        <dbReference type="PROSITE" id="PS51819"/>
    </source>
</evidence>
<dbReference type="EMBL" id="FNHE01000002">
    <property type="protein sequence ID" value="SDL86974.1"/>
    <property type="molecule type" value="Genomic_DNA"/>
</dbReference>
<evidence type="ECO:0000313" key="4">
    <source>
        <dbReference type="Proteomes" id="UP000198680"/>
    </source>
</evidence>
<dbReference type="Gene3D" id="3.10.180.10">
    <property type="entry name" value="2,3-Dihydroxybiphenyl 1,2-Dioxygenase, domain 1"/>
    <property type="match status" value="1"/>
</dbReference>
<dbReference type="InterPro" id="IPR029068">
    <property type="entry name" value="Glyas_Bleomycin-R_OHBP_Dase"/>
</dbReference>